<accession>A0ABP8TK26</accession>
<dbReference type="PRINTS" id="PR00455">
    <property type="entry name" value="HTHTETR"/>
</dbReference>
<dbReference type="SUPFAM" id="SSF48498">
    <property type="entry name" value="Tetracyclin repressor-like, C-terminal domain"/>
    <property type="match status" value="1"/>
</dbReference>
<dbReference type="InterPro" id="IPR001647">
    <property type="entry name" value="HTH_TetR"/>
</dbReference>
<gene>
    <name evidence="5" type="ORF">GCM10023195_28920</name>
</gene>
<evidence type="ECO:0000256" key="3">
    <source>
        <dbReference type="SAM" id="MobiDB-lite"/>
    </source>
</evidence>
<keyword evidence="1 2" id="KW-0238">DNA-binding</keyword>
<dbReference type="Proteomes" id="UP001500212">
    <property type="component" value="Unassembled WGS sequence"/>
</dbReference>
<evidence type="ECO:0000256" key="1">
    <source>
        <dbReference type="ARBA" id="ARBA00023125"/>
    </source>
</evidence>
<evidence type="ECO:0000259" key="4">
    <source>
        <dbReference type="PROSITE" id="PS50977"/>
    </source>
</evidence>
<organism evidence="5 6">
    <name type="scientific">Actinoallomurus liliacearum</name>
    <dbReference type="NCBI Taxonomy" id="1080073"/>
    <lineage>
        <taxon>Bacteria</taxon>
        <taxon>Bacillati</taxon>
        <taxon>Actinomycetota</taxon>
        <taxon>Actinomycetes</taxon>
        <taxon>Streptosporangiales</taxon>
        <taxon>Thermomonosporaceae</taxon>
        <taxon>Actinoallomurus</taxon>
    </lineage>
</organism>
<feature type="region of interest" description="Disordered" evidence="3">
    <location>
        <begin position="1"/>
        <end position="26"/>
    </location>
</feature>
<dbReference type="SUPFAM" id="SSF46689">
    <property type="entry name" value="Homeodomain-like"/>
    <property type="match status" value="1"/>
</dbReference>
<dbReference type="InterPro" id="IPR050109">
    <property type="entry name" value="HTH-type_TetR-like_transc_reg"/>
</dbReference>
<dbReference type="PANTHER" id="PTHR30055:SF226">
    <property type="entry name" value="HTH-TYPE TRANSCRIPTIONAL REGULATOR PKSA"/>
    <property type="match status" value="1"/>
</dbReference>
<dbReference type="EMBL" id="BAABHJ010000006">
    <property type="protein sequence ID" value="GAA4607579.1"/>
    <property type="molecule type" value="Genomic_DNA"/>
</dbReference>
<dbReference type="InterPro" id="IPR009057">
    <property type="entry name" value="Homeodomain-like_sf"/>
</dbReference>
<evidence type="ECO:0000256" key="2">
    <source>
        <dbReference type="PROSITE-ProRule" id="PRU00335"/>
    </source>
</evidence>
<feature type="domain" description="HTH tetR-type" evidence="4">
    <location>
        <begin position="23"/>
        <end position="83"/>
    </location>
</feature>
<sequence length="212" mass="23487">MSSRRRPGQAARRAPRTQEERRAETQTRLLDATVECLAELGWAGTSTTEVARRAGVSRGAQQHHYPTKMLLVGAALKHLLERQRLAFERAFAALPAERRNVEGALDLLWDTFRQAPALALMELAMAARTDATLRELSIDINERIIAVILEVFQRLFPESVDEETAGTLIRAVFAMFVGLTLQNSLDDDAHGRQAAVLGQVKALARLLIPDPV</sequence>
<evidence type="ECO:0000313" key="6">
    <source>
        <dbReference type="Proteomes" id="UP001500212"/>
    </source>
</evidence>
<dbReference type="Gene3D" id="1.10.357.10">
    <property type="entry name" value="Tetracycline Repressor, domain 2"/>
    <property type="match status" value="1"/>
</dbReference>
<dbReference type="PROSITE" id="PS50977">
    <property type="entry name" value="HTH_TETR_2"/>
    <property type="match status" value="1"/>
</dbReference>
<feature type="compositionally biased region" description="Basic and acidic residues" evidence="3">
    <location>
        <begin position="16"/>
        <end position="25"/>
    </location>
</feature>
<keyword evidence="6" id="KW-1185">Reference proteome</keyword>
<comment type="caution">
    <text evidence="5">The sequence shown here is derived from an EMBL/GenBank/DDBJ whole genome shotgun (WGS) entry which is preliminary data.</text>
</comment>
<dbReference type="InterPro" id="IPR036271">
    <property type="entry name" value="Tet_transcr_reg_TetR-rel_C_sf"/>
</dbReference>
<dbReference type="PANTHER" id="PTHR30055">
    <property type="entry name" value="HTH-TYPE TRANSCRIPTIONAL REGULATOR RUTR"/>
    <property type="match status" value="1"/>
</dbReference>
<name>A0ABP8TK26_9ACTN</name>
<feature type="DNA-binding region" description="H-T-H motif" evidence="2">
    <location>
        <begin position="46"/>
        <end position="65"/>
    </location>
</feature>
<protein>
    <submittedName>
        <fullName evidence="5">TetR/AcrR family transcriptional regulator</fullName>
    </submittedName>
</protein>
<evidence type="ECO:0000313" key="5">
    <source>
        <dbReference type="EMBL" id="GAA4607579.1"/>
    </source>
</evidence>
<dbReference type="Pfam" id="PF00440">
    <property type="entry name" value="TetR_N"/>
    <property type="match status" value="1"/>
</dbReference>
<proteinExistence type="predicted"/>
<reference evidence="6" key="1">
    <citation type="journal article" date="2019" name="Int. J. Syst. Evol. Microbiol.">
        <title>The Global Catalogue of Microorganisms (GCM) 10K type strain sequencing project: providing services to taxonomists for standard genome sequencing and annotation.</title>
        <authorList>
            <consortium name="The Broad Institute Genomics Platform"/>
            <consortium name="The Broad Institute Genome Sequencing Center for Infectious Disease"/>
            <person name="Wu L."/>
            <person name="Ma J."/>
        </authorList>
    </citation>
    <scope>NUCLEOTIDE SEQUENCE [LARGE SCALE GENOMIC DNA]</scope>
    <source>
        <strain evidence="6">JCM 17938</strain>
    </source>
</reference>